<reference evidence="3" key="1">
    <citation type="journal article" date="2019" name="Int. J. Syst. Evol. Microbiol.">
        <title>The Global Catalogue of Microorganisms (GCM) 10K type strain sequencing project: providing services to taxonomists for standard genome sequencing and annotation.</title>
        <authorList>
            <consortium name="The Broad Institute Genomics Platform"/>
            <consortium name="The Broad Institute Genome Sequencing Center for Infectious Disease"/>
            <person name="Wu L."/>
            <person name="Ma J."/>
        </authorList>
    </citation>
    <scope>NUCLEOTIDE SEQUENCE [LARGE SCALE GENOMIC DNA]</scope>
    <source>
        <strain evidence="3">JCM 31696</strain>
    </source>
</reference>
<name>A0ABW3CRD2_9ACTN</name>
<keyword evidence="3" id="KW-1185">Reference proteome</keyword>
<dbReference type="Proteomes" id="UP001597083">
    <property type="component" value="Unassembled WGS sequence"/>
</dbReference>
<evidence type="ECO:0000256" key="1">
    <source>
        <dbReference type="SAM" id="Coils"/>
    </source>
</evidence>
<protein>
    <submittedName>
        <fullName evidence="2">Uncharacterized protein</fullName>
    </submittedName>
</protein>
<feature type="coiled-coil region" evidence="1">
    <location>
        <begin position="96"/>
        <end position="130"/>
    </location>
</feature>
<evidence type="ECO:0000313" key="3">
    <source>
        <dbReference type="Proteomes" id="UP001597083"/>
    </source>
</evidence>
<accession>A0ABW3CRD2</accession>
<sequence length="137" mass="15342">MAERDLEGNPIFDLARGDAALSRELRDGLQRLSNHSDNAEFKDLVDDVLNGRRSLREAAREGLFTSEMTVDTRRLNADFDAVTGDLGQTVVEPEVMERLSGLRAEARQKMAEIEKQTRELERLQRDIEAEPGPFAGG</sequence>
<organism evidence="2 3">
    <name type="scientific">Actinomadura adrarensis</name>
    <dbReference type="NCBI Taxonomy" id="1819600"/>
    <lineage>
        <taxon>Bacteria</taxon>
        <taxon>Bacillati</taxon>
        <taxon>Actinomycetota</taxon>
        <taxon>Actinomycetes</taxon>
        <taxon>Streptosporangiales</taxon>
        <taxon>Thermomonosporaceae</taxon>
        <taxon>Actinomadura</taxon>
    </lineage>
</organism>
<comment type="caution">
    <text evidence="2">The sequence shown here is derived from an EMBL/GenBank/DDBJ whole genome shotgun (WGS) entry which is preliminary data.</text>
</comment>
<keyword evidence="1" id="KW-0175">Coiled coil</keyword>
<dbReference type="EMBL" id="JBHTIR010004262">
    <property type="protein sequence ID" value="MFD0856795.1"/>
    <property type="molecule type" value="Genomic_DNA"/>
</dbReference>
<evidence type="ECO:0000313" key="2">
    <source>
        <dbReference type="EMBL" id="MFD0856795.1"/>
    </source>
</evidence>
<gene>
    <name evidence="2" type="ORF">ACFQ07_31475</name>
</gene>
<proteinExistence type="predicted"/>